<protein>
    <recommendedName>
        <fullName evidence="3">DNA-binding protein</fullName>
    </recommendedName>
</protein>
<keyword evidence="2" id="KW-1185">Reference proteome</keyword>
<accession>A0A4V1LPZ1</accession>
<evidence type="ECO:0000313" key="2">
    <source>
        <dbReference type="Proteomes" id="UP000290191"/>
    </source>
</evidence>
<sequence length="67" mass="8032">MKEKYYTKSDLTRGIDGLPVFSKITLKNARQQKKIKYTKVGRDCVYRRDWVLEYLKNNEQGIENECK</sequence>
<proteinExistence type="predicted"/>
<dbReference type="AlphaFoldDB" id="A0A4V1LPZ1"/>
<dbReference type="Proteomes" id="UP000290191">
    <property type="component" value="Unassembled WGS sequence"/>
</dbReference>
<name>A0A4V1LPZ1_9BACT</name>
<comment type="caution">
    <text evidence="1">The sequence shown here is derived from an EMBL/GenBank/DDBJ whole genome shotgun (WGS) entry which is preliminary data.</text>
</comment>
<organism evidence="1 2">
    <name type="scientific">Halarcobacter anaerophilus</name>
    <dbReference type="NCBI Taxonomy" id="877500"/>
    <lineage>
        <taxon>Bacteria</taxon>
        <taxon>Pseudomonadati</taxon>
        <taxon>Campylobacterota</taxon>
        <taxon>Epsilonproteobacteria</taxon>
        <taxon>Campylobacterales</taxon>
        <taxon>Arcobacteraceae</taxon>
        <taxon>Halarcobacter</taxon>
    </lineage>
</organism>
<reference evidence="1 2" key="1">
    <citation type="submission" date="2017-10" db="EMBL/GenBank/DDBJ databases">
        <title>Genomics of the genus Arcobacter.</title>
        <authorList>
            <person name="Perez-Cataluna A."/>
            <person name="Figueras M.J."/>
        </authorList>
    </citation>
    <scope>NUCLEOTIDE SEQUENCE [LARGE SCALE GENOMIC DNA]</scope>
    <source>
        <strain evidence="1 2">DSM 24636</strain>
    </source>
</reference>
<dbReference type="EMBL" id="PDKO01000006">
    <property type="protein sequence ID" value="RXJ62878.1"/>
    <property type="molecule type" value="Genomic_DNA"/>
</dbReference>
<evidence type="ECO:0000313" key="1">
    <source>
        <dbReference type="EMBL" id="RXJ62878.1"/>
    </source>
</evidence>
<gene>
    <name evidence="1" type="ORF">CRV06_08570</name>
</gene>
<evidence type="ECO:0008006" key="3">
    <source>
        <dbReference type="Google" id="ProtNLM"/>
    </source>
</evidence>
<dbReference type="RefSeq" id="WP_129082145.1">
    <property type="nucleotide sequence ID" value="NZ_CP041070.1"/>
</dbReference>